<dbReference type="InterPro" id="IPR009936">
    <property type="entry name" value="DUF1468"/>
</dbReference>
<keyword evidence="1" id="KW-0472">Membrane</keyword>
<feature type="transmembrane region" description="Helical" evidence="1">
    <location>
        <begin position="44"/>
        <end position="62"/>
    </location>
</feature>
<keyword evidence="1" id="KW-0812">Transmembrane</keyword>
<keyword evidence="1" id="KW-1133">Transmembrane helix</keyword>
<comment type="caution">
    <text evidence="3">The sequence shown here is derived from an EMBL/GenBank/DDBJ whole genome shotgun (WGS) entry which is preliminary data.</text>
</comment>
<dbReference type="EMBL" id="SMKZ01000047">
    <property type="protein sequence ID" value="TDE00687.1"/>
    <property type="molecule type" value="Genomic_DNA"/>
</dbReference>
<dbReference type="Proteomes" id="UP000294739">
    <property type="component" value="Unassembled WGS sequence"/>
</dbReference>
<protein>
    <recommendedName>
        <fullName evidence="2">DUF1468 domain-containing protein</fullName>
    </recommendedName>
</protein>
<feature type="transmembrane region" description="Helical" evidence="1">
    <location>
        <begin position="12"/>
        <end position="32"/>
    </location>
</feature>
<accession>A0A4R5CMY3</accession>
<reference evidence="3 4" key="1">
    <citation type="submission" date="2019-03" db="EMBL/GenBank/DDBJ databases">
        <title>Draft genome sequences of novel Actinobacteria.</title>
        <authorList>
            <person name="Sahin N."/>
            <person name="Ay H."/>
            <person name="Saygin H."/>
        </authorList>
    </citation>
    <scope>NUCLEOTIDE SEQUENCE [LARGE SCALE GENOMIC DNA]</scope>
    <source>
        <strain evidence="3 4">5K138</strain>
    </source>
</reference>
<feature type="transmembrane region" description="Helical" evidence="1">
    <location>
        <begin position="83"/>
        <end position="111"/>
    </location>
</feature>
<name>A0A4R5CMY3_9ACTN</name>
<gene>
    <name evidence="3" type="ORF">E1269_24820</name>
</gene>
<keyword evidence="4" id="KW-1185">Reference proteome</keyword>
<evidence type="ECO:0000313" key="4">
    <source>
        <dbReference type="Proteomes" id="UP000294739"/>
    </source>
</evidence>
<feature type="domain" description="DUF1468" evidence="2">
    <location>
        <begin position="16"/>
        <end position="144"/>
    </location>
</feature>
<sequence length="153" mass="16072">MDTGQKTDPSIGSLAFTVVLWLLAGYIFTGAFDFAYPANVAPTIIGGCAFALMTGLLVREVVRLLRRRPRPGADRGHRHEAVTLGWVAGSIGLLFLLGFLAGMSLAMVALLRGYSRESWPTTVAVTAGVMVTVYLAFAVGLDVPVFGGLLGGG</sequence>
<dbReference type="Pfam" id="PF07331">
    <property type="entry name" value="TctB"/>
    <property type="match status" value="1"/>
</dbReference>
<dbReference type="AlphaFoldDB" id="A0A4R5CMY3"/>
<proteinExistence type="predicted"/>
<dbReference type="InParanoid" id="A0A4R5CMY3"/>
<dbReference type="RefSeq" id="WP_131899619.1">
    <property type="nucleotide sequence ID" value="NZ_SMKZ01000047.1"/>
</dbReference>
<evidence type="ECO:0000256" key="1">
    <source>
        <dbReference type="SAM" id="Phobius"/>
    </source>
</evidence>
<organism evidence="3 4">
    <name type="scientific">Jiangella asiatica</name>
    <dbReference type="NCBI Taxonomy" id="2530372"/>
    <lineage>
        <taxon>Bacteria</taxon>
        <taxon>Bacillati</taxon>
        <taxon>Actinomycetota</taxon>
        <taxon>Actinomycetes</taxon>
        <taxon>Jiangellales</taxon>
        <taxon>Jiangellaceae</taxon>
        <taxon>Jiangella</taxon>
    </lineage>
</organism>
<evidence type="ECO:0000259" key="2">
    <source>
        <dbReference type="Pfam" id="PF07331"/>
    </source>
</evidence>
<feature type="transmembrane region" description="Helical" evidence="1">
    <location>
        <begin position="123"/>
        <end position="150"/>
    </location>
</feature>
<evidence type="ECO:0000313" key="3">
    <source>
        <dbReference type="EMBL" id="TDE00687.1"/>
    </source>
</evidence>